<proteinExistence type="predicted"/>
<organism evidence="2 3">
    <name type="scientific">Mycobacterium tuberculosis</name>
    <dbReference type="NCBI Taxonomy" id="1773"/>
    <lineage>
        <taxon>Bacteria</taxon>
        <taxon>Bacillati</taxon>
        <taxon>Actinomycetota</taxon>
        <taxon>Actinomycetes</taxon>
        <taxon>Mycobacteriales</taxon>
        <taxon>Mycobacteriaceae</taxon>
        <taxon>Mycobacterium</taxon>
        <taxon>Mycobacterium tuberculosis complex</taxon>
    </lineage>
</organism>
<sequence length="47" mass="5238">MSGRLSSITTEMPNRSRISSASWMSNPPVRIPLSVNIRSAAMSRSWM</sequence>
<comment type="caution">
    <text evidence="2">The sequence shown here is derived from an EMBL/GenBank/DDBJ whole genome shotgun (WGS) entry which is preliminary data.</text>
</comment>
<feature type="region of interest" description="Disordered" evidence="1">
    <location>
        <begin position="1"/>
        <end position="21"/>
    </location>
</feature>
<accession>A0A916PA62</accession>
<evidence type="ECO:0000313" key="2">
    <source>
        <dbReference type="EMBL" id="CPB49790.1"/>
    </source>
</evidence>
<evidence type="ECO:0000313" key="3">
    <source>
        <dbReference type="Proteomes" id="UP000039021"/>
    </source>
</evidence>
<dbReference type="Proteomes" id="UP000039021">
    <property type="component" value="Unassembled WGS sequence"/>
</dbReference>
<evidence type="ECO:0000256" key="1">
    <source>
        <dbReference type="SAM" id="MobiDB-lite"/>
    </source>
</evidence>
<reference evidence="3" key="1">
    <citation type="submission" date="2015-03" db="EMBL/GenBank/DDBJ databases">
        <authorList>
            <consortium name="Pathogen Informatics"/>
        </authorList>
    </citation>
    <scope>NUCLEOTIDE SEQUENCE [LARGE SCALE GENOMIC DNA]</scope>
    <source>
        <strain evidence="3">N09902308</strain>
    </source>
</reference>
<dbReference type="EMBL" id="CSBK01004037">
    <property type="protein sequence ID" value="CPB49790.1"/>
    <property type="molecule type" value="Genomic_DNA"/>
</dbReference>
<name>A0A916PA62_MYCTX</name>
<gene>
    <name evidence="2" type="ORF">ERS007739_05280</name>
</gene>
<dbReference type="AlphaFoldDB" id="A0A916PA62"/>
<protein>
    <submittedName>
        <fullName evidence="2">Uncharacterized protein</fullName>
    </submittedName>
</protein>